<comment type="caution">
    <text evidence="10">The sequence shown here is derived from an EMBL/GenBank/DDBJ whole genome shotgun (WGS) entry which is preliminary data.</text>
</comment>
<dbReference type="EMBL" id="AMSD01000001">
    <property type="protein sequence ID" value="EPE37929.1"/>
    <property type="molecule type" value="Genomic_DNA"/>
</dbReference>
<dbReference type="InterPro" id="IPR036402">
    <property type="entry name" value="EF-Ts_dimer_sf"/>
</dbReference>
<dbReference type="FunFam" id="3.30.479.20:FF:000001">
    <property type="entry name" value="Elongation factor Ts"/>
    <property type="match status" value="1"/>
</dbReference>
<evidence type="ECO:0000256" key="5">
    <source>
        <dbReference type="ARBA" id="ARBA00022917"/>
    </source>
</evidence>
<dbReference type="Gene3D" id="1.10.8.10">
    <property type="entry name" value="DNA helicase RuvA subunit, C-terminal domain"/>
    <property type="match status" value="1"/>
</dbReference>
<reference evidence="10 11" key="1">
    <citation type="journal article" date="2014" name="Environ. Microbiol.">
        <title>Genomic signatures of obligate host dependence in the luminous bacterial symbiont of a vertebrate.</title>
        <authorList>
            <person name="Hendry T.A."/>
            <person name="de Wet J.R."/>
            <person name="Dunlap P.V."/>
        </authorList>
    </citation>
    <scope>NUCLEOTIDE SEQUENCE [LARGE SCALE GENOMIC DNA]</scope>
    <source>
        <strain evidence="10 11">Akat1</strain>
    </source>
</reference>
<dbReference type="PROSITE" id="PS01126">
    <property type="entry name" value="EF_TS_1"/>
    <property type="match status" value="1"/>
</dbReference>
<dbReference type="Proteomes" id="UP000053688">
    <property type="component" value="Unassembled WGS sequence"/>
</dbReference>
<dbReference type="InterPro" id="IPR014039">
    <property type="entry name" value="Transl_elong_EFTs/EF1B_dimer"/>
</dbReference>
<organism evidence="10 11">
    <name type="scientific">Candidatus Photodesmus katoptron Akat1</name>
    <dbReference type="NCBI Taxonomy" id="1236703"/>
    <lineage>
        <taxon>Bacteria</taxon>
        <taxon>Pseudomonadati</taxon>
        <taxon>Pseudomonadota</taxon>
        <taxon>Gammaproteobacteria</taxon>
        <taxon>Vibrionales</taxon>
        <taxon>Vibrionaceae</taxon>
        <taxon>Candidatus Photodesmus</taxon>
    </lineage>
</organism>
<dbReference type="HAMAP" id="MF_00050">
    <property type="entry name" value="EF_Ts"/>
    <property type="match status" value="1"/>
</dbReference>
<evidence type="ECO:0000256" key="1">
    <source>
        <dbReference type="ARBA" id="ARBA00005532"/>
    </source>
</evidence>
<dbReference type="Gene3D" id="3.30.479.20">
    <property type="entry name" value="Elongation factor Ts, dimerisation domain"/>
    <property type="match status" value="2"/>
</dbReference>
<dbReference type="STRING" id="28176.CF66_2004"/>
<dbReference type="eggNOG" id="COG0264">
    <property type="taxonomic scope" value="Bacteria"/>
</dbReference>
<evidence type="ECO:0000256" key="8">
    <source>
        <dbReference type="RuleBase" id="RU000643"/>
    </source>
</evidence>
<dbReference type="PANTHER" id="PTHR11741:SF0">
    <property type="entry name" value="ELONGATION FACTOR TS, MITOCHONDRIAL"/>
    <property type="match status" value="1"/>
</dbReference>
<dbReference type="GO" id="GO:0005737">
    <property type="term" value="C:cytoplasm"/>
    <property type="evidence" value="ECO:0007669"/>
    <property type="project" value="UniProtKB-SubCell"/>
</dbReference>
<keyword evidence="5 6" id="KW-0648">Protein biosynthesis</keyword>
<name>S3DL99_9GAMM</name>
<dbReference type="AlphaFoldDB" id="S3DL99"/>
<dbReference type="RefSeq" id="WP_016503727.1">
    <property type="nucleotide sequence ID" value="NZ_AMSD01000001.1"/>
</dbReference>
<dbReference type="PATRIC" id="fig|1236703.3.peg.387"/>
<keyword evidence="3 6" id="KW-0963">Cytoplasm</keyword>
<dbReference type="SUPFAM" id="SSF54713">
    <property type="entry name" value="Elongation factor Ts (EF-Ts), dimerisation domain"/>
    <property type="match status" value="2"/>
</dbReference>
<evidence type="ECO:0000256" key="3">
    <source>
        <dbReference type="ARBA" id="ARBA00022490"/>
    </source>
</evidence>
<keyword evidence="4 6" id="KW-0251">Elongation factor</keyword>
<dbReference type="InterPro" id="IPR009060">
    <property type="entry name" value="UBA-like_sf"/>
</dbReference>
<dbReference type="Gene3D" id="1.10.286.20">
    <property type="match status" value="1"/>
</dbReference>
<evidence type="ECO:0000313" key="11">
    <source>
        <dbReference type="Proteomes" id="UP000053688"/>
    </source>
</evidence>
<evidence type="ECO:0000256" key="7">
    <source>
        <dbReference type="RuleBase" id="RU000642"/>
    </source>
</evidence>
<sequence>MVHVNANLVMELRKRTGSGMMECKQALIKANANIEVAIENMRKSGVLTAEKKSASIAVEGLVLVKKSDSLSVILEVNCQTDFVAKDKKFIAFSNKVLEAALISQPSIEKLKTQFEGERISLVAQFGENINIRRVKYVKGKVLASYCHTNRIGVVISGEGNSEILRNIAMHIAASRPEFLYPTDVPVSLFEKEKAIQFEIAMNENKSSEIVERIVLGRMKKFVNEISLTSQNFVMEPKKTVGEILKENLTSVSKFIRLELAEGIEKTQKISFAEEVAQVQRN</sequence>
<dbReference type="SUPFAM" id="SSF46934">
    <property type="entry name" value="UBA-like"/>
    <property type="match status" value="1"/>
</dbReference>
<comment type="function">
    <text evidence="6 7">Associates with the EF-Tu.GDP complex and induces the exchange of GDP to GTP. It remains bound to the aminoacyl-tRNA.EF-Tu.GTP complex up to the GTP hydrolysis stage on the ribosome.</text>
</comment>
<keyword evidence="11" id="KW-1185">Reference proteome</keyword>
<feature type="region of interest" description="Involved in Mg(2+) ion dislocation from EF-Tu" evidence="6">
    <location>
        <begin position="80"/>
        <end position="83"/>
    </location>
</feature>
<dbReference type="CDD" id="cd14275">
    <property type="entry name" value="UBA_EF-Ts"/>
    <property type="match status" value="1"/>
</dbReference>
<evidence type="ECO:0000313" key="10">
    <source>
        <dbReference type="EMBL" id="EPE37929.1"/>
    </source>
</evidence>
<dbReference type="InterPro" id="IPR018101">
    <property type="entry name" value="Transl_elong_Ts_CS"/>
</dbReference>
<dbReference type="GO" id="GO:0003746">
    <property type="term" value="F:translation elongation factor activity"/>
    <property type="evidence" value="ECO:0007669"/>
    <property type="project" value="UniProtKB-UniRule"/>
</dbReference>
<gene>
    <name evidence="6 10" type="primary">tsf</name>
    <name evidence="10" type="ORF">O1U_0392</name>
</gene>
<evidence type="ECO:0000256" key="2">
    <source>
        <dbReference type="ARBA" id="ARBA00016956"/>
    </source>
</evidence>
<comment type="similarity">
    <text evidence="1 6 7">Belongs to the EF-Ts family.</text>
</comment>
<accession>S3DL99</accession>
<dbReference type="Pfam" id="PF00889">
    <property type="entry name" value="EF_TS"/>
    <property type="match status" value="1"/>
</dbReference>
<evidence type="ECO:0000256" key="4">
    <source>
        <dbReference type="ARBA" id="ARBA00022768"/>
    </source>
</evidence>
<protein>
    <recommendedName>
        <fullName evidence="2 6">Elongation factor Ts</fullName>
        <shortName evidence="6">EF-Ts</shortName>
    </recommendedName>
</protein>
<dbReference type="InterPro" id="IPR001816">
    <property type="entry name" value="Transl_elong_EFTs/EF1B"/>
</dbReference>
<feature type="domain" description="Translation elongation factor EFTs/EF1B dimerisation" evidence="9">
    <location>
        <begin position="72"/>
        <end position="261"/>
    </location>
</feature>
<dbReference type="NCBIfam" id="TIGR00116">
    <property type="entry name" value="tsf"/>
    <property type="match status" value="1"/>
</dbReference>
<dbReference type="PANTHER" id="PTHR11741">
    <property type="entry name" value="ELONGATION FACTOR TS"/>
    <property type="match status" value="1"/>
</dbReference>
<dbReference type="PROSITE" id="PS01127">
    <property type="entry name" value="EF_TS_2"/>
    <property type="match status" value="1"/>
</dbReference>
<dbReference type="FunFam" id="1.10.8.10:FF:000001">
    <property type="entry name" value="Elongation factor Ts"/>
    <property type="match status" value="1"/>
</dbReference>
<comment type="subcellular location">
    <subcellularLocation>
        <location evidence="6 8">Cytoplasm</location>
    </subcellularLocation>
</comment>
<proteinExistence type="inferred from homology"/>
<evidence type="ECO:0000256" key="6">
    <source>
        <dbReference type="HAMAP-Rule" id="MF_00050"/>
    </source>
</evidence>
<evidence type="ECO:0000259" key="9">
    <source>
        <dbReference type="Pfam" id="PF00889"/>
    </source>
</evidence>